<keyword evidence="3" id="KW-1185">Reference proteome</keyword>
<dbReference type="AlphaFoldDB" id="A0A248THE8"/>
<organism evidence="2 3">
    <name type="scientific">Cytobacillus kochii</name>
    <dbReference type="NCBI Taxonomy" id="859143"/>
    <lineage>
        <taxon>Bacteria</taxon>
        <taxon>Bacillati</taxon>
        <taxon>Bacillota</taxon>
        <taxon>Bacilli</taxon>
        <taxon>Bacillales</taxon>
        <taxon>Bacillaceae</taxon>
        <taxon>Cytobacillus</taxon>
    </lineage>
</organism>
<dbReference type="PROSITE" id="PS51257">
    <property type="entry name" value="PROKAR_LIPOPROTEIN"/>
    <property type="match status" value="1"/>
</dbReference>
<name>A0A248THE8_9BACI</name>
<keyword evidence="1" id="KW-0732">Signal</keyword>
<protein>
    <recommendedName>
        <fullName evidence="4">Big-1 domain-containing protein</fullName>
    </recommendedName>
</protein>
<dbReference type="Pfam" id="PF10794">
    <property type="entry name" value="DUF2606"/>
    <property type="match status" value="1"/>
</dbReference>
<evidence type="ECO:0000313" key="2">
    <source>
        <dbReference type="EMBL" id="ASV67549.1"/>
    </source>
</evidence>
<accession>A0A248THE8</accession>
<feature type="signal peptide" evidence="1">
    <location>
        <begin position="1"/>
        <end position="20"/>
    </location>
</feature>
<evidence type="ECO:0008006" key="4">
    <source>
        <dbReference type="Google" id="ProtNLM"/>
    </source>
</evidence>
<dbReference type="InterPro" id="IPR019730">
    <property type="entry name" value="DUF2606"/>
</dbReference>
<gene>
    <name evidence="2" type="ORF">CKF48_09560</name>
</gene>
<dbReference type="EMBL" id="CP022983">
    <property type="protein sequence ID" value="ASV67549.1"/>
    <property type="molecule type" value="Genomic_DNA"/>
</dbReference>
<dbReference type="Proteomes" id="UP000215137">
    <property type="component" value="Chromosome"/>
</dbReference>
<dbReference type="RefSeq" id="WP_095371123.1">
    <property type="nucleotide sequence ID" value="NZ_CP022983.1"/>
</dbReference>
<reference evidence="2 3" key="1">
    <citation type="submission" date="2017-08" db="EMBL/GenBank/DDBJ databases">
        <title>Complete Genome Sequence of Bacillus kochii Oregon-R-modENCODE STRAIN BDGP4, isolated from Drosophila melanogaster gut.</title>
        <authorList>
            <person name="Wan K.H."/>
            <person name="Yu C."/>
            <person name="Park S."/>
            <person name="Hammonds A.S."/>
            <person name="Booth B.W."/>
            <person name="Celniker S.E."/>
        </authorList>
    </citation>
    <scope>NUCLEOTIDE SEQUENCE [LARGE SCALE GENOMIC DNA]</scope>
    <source>
        <strain evidence="2 3">BDGP4</strain>
    </source>
</reference>
<sequence>MKKILAVVLIFLLVGCQQVSQIKITVTITVVDTSNKLVQNIEVSLLDKSSDSEQGIQLGSTDSEGTITGKLKVGVTYEAALIINDETTQYEEFIVSEEKDSENQFTFKLSK</sequence>
<proteinExistence type="predicted"/>
<dbReference type="KEGG" id="bko:CKF48_09560"/>
<evidence type="ECO:0000313" key="3">
    <source>
        <dbReference type="Proteomes" id="UP000215137"/>
    </source>
</evidence>
<evidence type="ECO:0000256" key="1">
    <source>
        <dbReference type="SAM" id="SignalP"/>
    </source>
</evidence>
<feature type="chain" id="PRO_5039427926" description="Big-1 domain-containing protein" evidence="1">
    <location>
        <begin position="21"/>
        <end position="111"/>
    </location>
</feature>
<dbReference type="OrthoDB" id="9936601at2"/>